<proteinExistence type="predicted"/>
<protein>
    <submittedName>
        <fullName evidence="2">Uncharacterized protein</fullName>
    </submittedName>
</protein>
<dbReference type="Proteomes" id="UP000313359">
    <property type="component" value="Unassembled WGS sequence"/>
</dbReference>
<organism evidence="2 3">
    <name type="scientific">Lentinus tigrinus ALCF2SS1-6</name>
    <dbReference type="NCBI Taxonomy" id="1328759"/>
    <lineage>
        <taxon>Eukaryota</taxon>
        <taxon>Fungi</taxon>
        <taxon>Dikarya</taxon>
        <taxon>Basidiomycota</taxon>
        <taxon>Agaricomycotina</taxon>
        <taxon>Agaricomycetes</taxon>
        <taxon>Polyporales</taxon>
        <taxon>Polyporaceae</taxon>
        <taxon>Lentinus</taxon>
    </lineage>
</organism>
<sequence>MIYPNMPALYSEALEATGGLSMMLFVLMVLFEAAEAPYSITHGVEKTSLPANRQAKCFNADAESLQVHPAPSPMSSRVRDKTYVQASNH</sequence>
<reference evidence="2" key="1">
    <citation type="journal article" date="2018" name="Genome Biol. Evol.">
        <title>Genomics and development of Lentinus tigrinus, a white-rot wood-decaying mushroom with dimorphic fruiting bodies.</title>
        <authorList>
            <person name="Wu B."/>
            <person name="Xu Z."/>
            <person name="Knudson A."/>
            <person name="Carlson A."/>
            <person name="Chen N."/>
            <person name="Kovaka S."/>
            <person name="LaButti K."/>
            <person name="Lipzen A."/>
            <person name="Pennachio C."/>
            <person name="Riley R."/>
            <person name="Schakwitz W."/>
            <person name="Umezawa K."/>
            <person name="Ohm R.A."/>
            <person name="Grigoriev I.V."/>
            <person name="Nagy L.G."/>
            <person name="Gibbons J."/>
            <person name="Hibbett D."/>
        </authorList>
    </citation>
    <scope>NUCLEOTIDE SEQUENCE [LARGE SCALE GENOMIC DNA]</scope>
    <source>
        <strain evidence="2">ALCF2SS1-6</strain>
    </source>
</reference>
<name>A0A5C2STX1_9APHY</name>
<evidence type="ECO:0000313" key="3">
    <source>
        <dbReference type="Proteomes" id="UP000313359"/>
    </source>
</evidence>
<dbReference type="EMBL" id="ML122251">
    <property type="protein sequence ID" value="RPD66499.1"/>
    <property type="molecule type" value="Genomic_DNA"/>
</dbReference>
<dbReference type="AlphaFoldDB" id="A0A5C2STX1"/>
<evidence type="ECO:0000313" key="2">
    <source>
        <dbReference type="EMBL" id="RPD66499.1"/>
    </source>
</evidence>
<evidence type="ECO:0000256" key="1">
    <source>
        <dbReference type="SAM" id="MobiDB-lite"/>
    </source>
</evidence>
<feature type="region of interest" description="Disordered" evidence="1">
    <location>
        <begin position="66"/>
        <end position="89"/>
    </location>
</feature>
<keyword evidence="3" id="KW-1185">Reference proteome</keyword>
<gene>
    <name evidence="2" type="ORF">L227DRAFT_146707</name>
</gene>
<accession>A0A5C2STX1</accession>